<dbReference type="CDD" id="cd00124">
    <property type="entry name" value="MYSc"/>
    <property type="match status" value="1"/>
</dbReference>
<keyword evidence="2 6" id="KW-0067">ATP-binding</keyword>
<feature type="domain" description="MyTH4" evidence="7">
    <location>
        <begin position="1166"/>
        <end position="1321"/>
    </location>
</feature>
<dbReference type="GO" id="GO:0000146">
    <property type="term" value="F:microfilament motor activity"/>
    <property type="evidence" value="ECO:0007669"/>
    <property type="project" value="TreeGrafter"/>
</dbReference>
<dbReference type="InterPro" id="IPR001609">
    <property type="entry name" value="Myosin_head_motor_dom-like"/>
</dbReference>
<dbReference type="InterPro" id="IPR000857">
    <property type="entry name" value="MyTH4_dom"/>
</dbReference>
<dbReference type="InterPro" id="IPR036961">
    <property type="entry name" value="Kinesin_motor_dom_sf"/>
</dbReference>
<dbReference type="Gene3D" id="1.20.5.4820">
    <property type="match status" value="1"/>
</dbReference>
<evidence type="ECO:0000256" key="6">
    <source>
        <dbReference type="PROSITE-ProRule" id="PRU00782"/>
    </source>
</evidence>
<dbReference type="PROSITE" id="PS51016">
    <property type="entry name" value="MYTH4"/>
    <property type="match status" value="1"/>
</dbReference>
<evidence type="ECO:0000256" key="1">
    <source>
        <dbReference type="ARBA" id="ARBA00022741"/>
    </source>
</evidence>
<dbReference type="SMART" id="SM00242">
    <property type="entry name" value="MYSc"/>
    <property type="match status" value="1"/>
</dbReference>
<evidence type="ECO:0000256" key="2">
    <source>
        <dbReference type="ARBA" id="ARBA00022840"/>
    </source>
</evidence>
<accession>A0AAE0GXX4</accession>
<dbReference type="SMART" id="SM00139">
    <property type="entry name" value="MyTH4"/>
    <property type="match status" value="1"/>
</dbReference>
<dbReference type="PANTHER" id="PTHR13140:SF706">
    <property type="entry name" value="DILUTE CLASS UNCONVENTIONAL MYOSIN, ISOFORM C"/>
    <property type="match status" value="1"/>
</dbReference>
<organism evidence="9 10">
    <name type="scientific">Cymbomonas tetramitiformis</name>
    <dbReference type="NCBI Taxonomy" id="36881"/>
    <lineage>
        <taxon>Eukaryota</taxon>
        <taxon>Viridiplantae</taxon>
        <taxon>Chlorophyta</taxon>
        <taxon>Pyramimonadophyceae</taxon>
        <taxon>Pyramimonadales</taxon>
        <taxon>Pyramimonadaceae</taxon>
        <taxon>Cymbomonas</taxon>
    </lineage>
</organism>
<dbReference type="PANTHER" id="PTHR13140">
    <property type="entry name" value="MYOSIN"/>
    <property type="match status" value="1"/>
</dbReference>
<dbReference type="PROSITE" id="PS51456">
    <property type="entry name" value="MYOSIN_MOTOR"/>
    <property type="match status" value="1"/>
</dbReference>
<keyword evidence="1 6" id="KW-0547">Nucleotide-binding</keyword>
<comment type="similarity">
    <text evidence="6">Belongs to the TRAFAC class myosin-kinesin ATPase superfamily. Myosin family.</text>
</comment>
<dbReference type="InterPro" id="IPR038185">
    <property type="entry name" value="MyTH4_dom_sf"/>
</dbReference>
<dbReference type="Gene3D" id="3.40.850.10">
    <property type="entry name" value="Kinesin motor domain"/>
    <property type="match status" value="1"/>
</dbReference>
<dbReference type="GO" id="GO:0016459">
    <property type="term" value="C:myosin complex"/>
    <property type="evidence" value="ECO:0007669"/>
    <property type="project" value="UniProtKB-KW"/>
</dbReference>
<dbReference type="GO" id="GO:0007015">
    <property type="term" value="P:actin filament organization"/>
    <property type="evidence" value="ECO:0007669"/>
    <property type="project" value="TreeGrafter"/>
</dbReference>
<evidence type="ECO:0008006" key="11">
    <source>
        <dbReference type="Google" id="ProtNLM"/>
    </source>
</evidence>
<dbReference type="InterPro" id="IPR027417">
    <property type="entry name" value="P-loop_NTPase"/>
</dbReference>
<dbReference type="Gene3D" id="1.20.120.720">
    <property type="entry name" value="Myosin VI head, motor domain, U50 subdomain"/>
    <property type="match status" value="1"/>
</dbReference>
<dbReference type="Gene3D" id="1.10.10.820">
    <property type="match status" value="1"/>
</dbReference>
<sequence length="1339" mass="150681">MSLSKLSSQAPEQALVENMVKMRHLDEYSILRNLECRFTEDEIYTYVGTVLIAINPFRMLPLYTPDILDRYSESGTLAQPPHVFAVADRAFRALLETWKDQSIIVSGESGAGKTESTKLLLEYLMEMSRRSGGDKGAPTESEESEESLEELCLYAQTILEAFGNAKTIRNDNSSRFGKWFEVYFSRGGHIQGAVINTYLLEKSRVVTPEEGERNFHIFYELLAHAATNAEIAKLYSLGSPSSFHYLAQSSVSSINGVSDAQEFVKLTDALTVFQISKEDQANIWRIIAAILHLGNITFKVTSVQTASSTQDGSLIENPDVAKQAASLLKIPYEMLEKALLFHSYGSRSLIYIPYKPQEAQDARDALSKALYAGIFNFLGQRINMCLSKGRGGSLSSHKTIGVLDIFGFEILQTNSFEQLCINFCNERLQSHFNEECFRIEQEEYRAEGVQVEDIPYKNNQPCVDLLEQRPTGIFAMIEEEINTPGGSEKNLLSKMFQQHKGSEYLARPTAKEGLDCFKIDHYAGNVVYKSEGLMDKSRDALHADFEAVMKTSADEEYLPVINQARIDGPLGGVKVDEFKATAKPGGKGKKAQPTLGTQFCLQLNSLMKKLNSTKPHFIKCLKPNMQKQGGLFVAEEILCQLQYTGIVGLCKIRQIGYPERMPLEEFYLRYCPLCYTEPDAESLIMKLAELNVLKDGLWCLGHTKLLMKHEQSNVLSEALEAVRLKACILVQKYCRGWYWRRWLKRMVGIRRFVKDAIAKRDEKLLAEGLEKMDDLPSHGEHLPEKAAAKQLLTRLREEKEAAAMLQSAITARDMKQLEAAISLSKTIKYETDLVKKARELLTQLELEAEVYALCKEAVASKERSKLVEALEAANKHGYDFAEVRQARGLLARMDQEADLLKKYEQSLAAKDLKSVDEVLAKMTDIGMELPPNAKETLANLEKQVARKSLEGALESDLEKAVASRDVAKVEACLQKAVEEGLKAPCVDAAKTFLHNVKKKKEDLGALMAVIKTLEVKMAGTGGIVIADLEAGQKCLKQLASYQFTQDESAQVNGAQQTLRKGMAVHQCVESMHKAISSRDYNLLSTTYETAVKLEIQQDIVEKAQQTMKEIEAEGPQLPTGTMAQILEIARNTRWRFDKYGRLRTREQFAKGKYMNRKKTMETMFSFSKEVIPNSMIDLPSQTSKVAVNINKCLLAFCGVRRSTYPAASAQALMDKGKAIGSLRDEIFVQVCKHLTDNTESKTAERGWMLLCMCIDLFSPSVEFELYLLNFVAKYENHEEWKEYARYCLRRLEEELDMDEEALADSVHQKQVPSIDYITQVVGGEASPFLSEVRNQNRKL</sequence>
<evidence type="ECO:0000256" key="3">
    <source>
        <dbReference type="ARBA" id="ARBA00023123"/>
    </source>
</evidence>
<name>A0AAE0GXX4_9CHLO</name>
<dbReference type="Gene3D" id="1.25.40.530">
    <property type="entry name" value="MyTH4 domain"/>
    <property type="match status" value="1"/>
</dbReference>
<dbReference type="PRINTS" id="PR00193">
    <property type="entry name" value="MYOSINHEAVY"/>
</dbReference>
<gene>
    <name evidence="9" type="ORF">CYMTET_6300</name>
</gene>
<evidence type="ECO:0000256" key="4">
    <source>
        <dbReference type="ARBA" id="ARBA00023175"/>
    </source>
</evidence>
<dbReference type="GO" id="GO:0051015">
    <property type="term" value="F:actin filament binding"/>
    <property type="evidence" value="ECO:0007669"/>
    <property type="project" value="TreeGrafter"/>
</dbReference>
<comment type="caution">
    <text evidence="9">The sequence shown here is derived from an EMBL/GenBank/DDBJ whole genome shotgun (WGS) entry which is preliminary data.</text>
</comment>
<keyword evidence="4 6" id="KW-0505">Motor protein</keyword>
<evidence type="ECO:0000259" key="8">
    <source>
        <dbReference type="PROSITE" id="PS51456"/>
    </source>
</evidence>
<dbReference type="GO" id="GO:0005737">
    <property type="term" value="C:cytoplasm"/>
    <property type="evidence" value="ECO:0007669"/>
    <property type="project" value="TreeGrafter"/>
</dbReference>
<feature type="binding site" evidence="6">
    <location>
        <begin position="107"/>
        <end position="114"/>
    </location>
    <ligand>
        <name>ATP</name>
        <dbReference type="ChEBI" id="CHEBI:30616"/>
    </ligand>
</feature>
<dbReference type="Pfam" id="PF00784">
    <property type="entry name" value="MyTH4"/>
    <property type="match status" value="1"/>
</dbReference>
<dbReference type="Gene3D" id="1.20.58.530">
    <property type="match status" value="1"/>
</dbReference>
<dbReference type="GO" id="GO:0016020">
    <property type="term" value="C:membrane"/>
    <property type="evidence" value="ECO:0007669"/>
    <property type="project" value="TreeGrafter"/>
</dbReference>
<evidence type="ECO:0000313" key="10">
    <source>
        <dbReference type="Proteomes" id="UP001190700"/>
    </source>
</evidence>
<keyword evidence="3 6" id="KW-0518">Myosin</keyword>
<dbReference type="GO" id="GO:0005524">
    <property type="term" value="F:ATP binding"/>
    <property type="evidence" value="ECO:0007669"/>
    <property type="project" value="UniProtKB-UniRule"/>
</dbReference>
<feature type="domain" description="Myosin motor" evidence="8">
    <location>
        <begin position="14"/>
        <end position="720"/>
    </location>
</feature>
<evidence type="ECO:0000313" key="9">
    <source>
        <dbReference type="EMBL" id="KAK3286136.1"/>
    </source>
</evidence>
<dbReference type="Proteomes" id="UP001190700">
    <property type="component" value="Unassembled WGS sequence"/>
</dbReference>
<dbReference type="EMBL" id="LGRX02001477">
    <property type="protein sequence ID" value="KAK3286136.1"/>
    <property type="molecule type" value="Genomic_DNA"/>
</dbReference>
<proteinExistence type="inferred from homology"/>
<evidence type="ECO:0000256" key="5">
    <source>
        <dbReference type="ARBA" id="ARBA00023203"/>
    </source>
</evidence>
<dbReference type="PROSITE" id="PS50096">
    <property type="entry name" value="IQ"/>
    <property type="match status" value="1"/>
</dbReference>
<dbReference type="FunFam" id="1.10.10.820:FF:000001">
    <property type="entry name" value="Myosin heavy chain"/>
    <property type="match status" value="1"/>
</dbReference>
<evidence type="ECO:0000259" key="7">
    <source>
        <dbReference type="PROSITE" id="PS51016"/>
    </source>
</evidence>
<dbReference type="Pfam" id="PF00063">
    <property type="entry name" value="Myosin_head"/>
    <property type="match status" value="1"/>
</dbReference>
<protein>
    <recommendedName>
        <fullName evidence="11">Myosin heavy chain</fullName>
    </recommendedName>
</protein>
<reference evidence="9 10" key="1">
    <citation type="journal article" date="2015" name="Genome Biol. Evol.">
        <title>Comparative Genomics of a Bacterivorous Green Alga Reveals Evolutionary Causalities and Consequences of Phago-Mixotrophic Mode of Nutrition.</title>
        <authorList>
            <person name="Burns J.A."/>
            <person name="Paasch A."/>
            <person name="Narechania A."/>
            <person name="Kim E."/>
        </authorList>
    </citation>
    <scope>NUCLEOTIDE SEQUENCE [LARGE SCALE GENOMIC DNA]</scope>
    <source>
        <strain evidence="9 10">PLY_AMNH</strain>
    </source>
</reference>
<dbReference type="GO" id="GO:0030048">
    <property type="term" value="P:actin filament-based movement"/>
    <property type="evidence" value="ECO:0007669"/>
    <property type="project" value="UniProtKB-ARBA"/>
</dbReference>
<keyword evidence="5 6" id="KW-0009">Actin-binding</keyword>
<feature type="region of interest" description="Actin-binding" evidence="6">
    <location>
        <begin position="603"/>
        <end position="625"/>
    </location>
</feature>
<dbReference type="SUPFAM" id="SSF52540">
    <property type="entry name" value="P-loop containing nucleoside triphosphate hydrolases"/>
    <property type="match status" value="1"/>
</dbReference>
<keyword evidence="10" id="KW-1185">Reference proteome</keyword>